<gene>
    <name evidence="6" type="ORF">GCM10009663_27930</name>
</gene>
<evidence type="ECO:0000256" key="3">
    <source>
        <dbReference type="ARBA" id="ARBA00023163"/>
    </source>
</evidence>
<dbReference type="SMART" id="SM00354">
    <property type="entry name" value="HTH_LACI"/>
    <property type="match status" value="1"/>
</dbReference>
<evidence type="ECO:0000313" key="6">
    <source>
        <dbReference type="EMBL" id="GAA1083210.1"/>
    </source>
</evidence>
<proteinExistence type="predicted"/>
<dbReference type="InterPro" id="IPR010982">
    <property type="entry name" value="Lambda_DNA-bd_dom_sf"/>
</dbReference>
<evidence type="ECO:0000256" key="1">
    <source>
        <dbReference type="ARBA" id="ARBA00023015"/>
    </source>
</evidence>
<feature type="compositionally biased region" description="Basic and acidic residues" evidence="4">
    <location>
        <begin position="354"/>
        <end position="371"/>
    </location>
</feature>
<dbReference type="PANTHER" id="PTHR30146">
    <property type="entry name" value="LACI-RELATED TRANSCRIPTIONAL REPRESSOR"/>
    <property type="match status" value="1"/>
</dbReference>
<sequence>MPGGRTGGGRGKPTAGDVAAAAGYSRTAVSFAFNSPDQLSRATRERILAVAEELGYRPSPLARMLRAGQTRALGVLLPQGLAAILRNPYYTEFLRGVGEVCDREGYTLLLTPPLRESMLEAIPYAAVDGFVVCGLETDRGEVAELARHQTPVVLVDGDPQSDAPGVDVDDRRGTREAVRHLVGLGHRRIAVLSFDPGPDAAVRGYRGPLARRLAGLADGLAEAGRTMADVELAEVPISRVDGERTVRRWMAGPEPPTAILALSDILAFGALEALRDLGVDVPGEVSVVGFDDLAEAARTRPALTTVRQDTEAKGRTAAGALLAAIRGEQQPVRRLLPTRLVVRASTAPPPPPGRRAEAAARNRGDGPSDEP</sequence>
<dbReference type="InterPro" id="IPR028082">
    <property type="entry name" value="Peripla_BP_I"/>
</dbReference>
<dbReference type="Pfam" id="PF00356">
    <property type="entry name" value="LacI"/>
    <property type="match status" value="1"/>
</dbReference>
<keyword evidence="1" id="KW-0805">Transcription regulation</keyword>
<dbReference type="Gene3D" id="3.40.50.2300">
    <property type="match status" value="2"/>
</dbReference>
<accession>A0ABP4E386</accession>
<organism evidence="6 7">
    <name type="scientific">Kitasatospora arboriphila</name>
    <dbReference type="NCBI Taxonomy" id="258052"/>
    <lineage>
        <taxon>Bacteria</taxon>
        <taxon>Bacillati</taxon>
        <taxon>Actinomycetota</taxon>
        <taxon>Actinomycetes</taxon>
        <taxon>Kitasatosporales</taxon>
        <taxon>Streptomycetaceae</taxon>
        <taxon>Kitasatospora</taxon>
    </lineage>
</organism>
<evidence type="ECO:0000259" key="5">
    <source>
        <dbReference type="PROSITE" id="PS50932"/>
    </source>
</evidence>
<dbReference type="Gene3D" id="1.10.260.40">
    <property type="entry name" value="lambda repressor-like DNA-binding domains"/>
    <property type="match status" value="1"/>
</dbReference>
<keyword evidence="2 6" id="KW-0238">DNA-binding</keyword>
<dbReference type="RefSeq" id="WP_344623898.1">
    <property type="nucleotide sequence ID" value="NZ_BAAALD010000021.1"/>
</dbReference>
<evidence type="ECO:0000313" key="7">
    <source>
        <dbReference type="Proteomes" id="UP001499987"/>
    </source>
</evidence>
<dbReference type="InterPro" id="IPR046335">
    <property type="entry name" value="LacI/GalR-like_sensor"/>
</dbReference>
<dbReference type="PROSITE" id="PS50932">
    <property type="entry name" value="HTH_LACI_2"/>
    <property type="match status" value="1"/>
</dbReference>
<dbReference type="InterPro" id="IPR000843">
    <property type="entry name" value="HTH_LacI"/>
</dbReference>
<dbReference type="EMBL" id="BAAALD010000021">
    <property type="protein sequence ID" value="GAA1083210.1"/>
    <property type="molecule type" value="Genomic_DNA"/>
</dbReference>
<evidence type="ECO:0000256" key="2">
    <source>
        <dbReference type="ARBA" id="ARBA00023125"/>
    </source>
</evidence>
<protein>
    <submittedName>
        <fullName evidence="6">LacI family DNA-binding transcriptional regulator</fullName>
    </submittedName>
</protein>
<dbReference type="Proteomes" id="UP001499987">
    <property type="component" value="Unassembled WGS sequence"/>
</dbReference>
<dbReference type="SUPFAM" id="SSF47413">
    <property type="entry name" value="lambda repressor-like DNA-binding domains"/>
    <property type="match status" value="1"/>
</dbReference>
<comment type="caution">
    <text evidence="6">The sequence shown here is derived from an EMBL/GenBank/DDBJ whole genome shotgun (WGS) entry which is preliminary data.</text>
</comment>
<feature type="domain" description="HTH lacI-type" evidence="5">
    <location>
        <begin position="13"/>
        <end position="67"/>
    </location>
</feature>
<dbReference type="CDD" id="cd06279">
    <property type="entry name" value="PBP1_LacI-like"/>
    <property type="match status" value="1"/>
</dbReference>
<dbReference type="CDD" id="cd01392">
    <property type="entry name" value="HTH_LacI"/>
    <property type="match status" value="1"/>
</dbReference>
<name>A0ABP4E386_9ACTN</name>
<dbReference type="Pfam" id="PF13377">
    <property type="entry name" value="Peripla_BP_3"/>
    <property type="match status" value="1"/>
</dbReference>
<dbReference type="SUPFAM" id="SSF53822">
    <property type="entry name" value="Periplasmic binding protein-like I"/>
    <property type="match status" value="1"/>
</dbReference>
<dbReference type="PANTHER" id="PTHR30146:SF138">
    <property type="entry name" value="TRANSCRIPTIONAL REGULATORY PROTEIN"/>
    <property type="match status" value="1"/>
</dbReference>
<reference evidence="7" key="1">
    <citation type="journal article" date="2019" name="Int. J. Syst. Evol. Microbiol.">
        <title>The Global Catalogue of Microorganisms (GCM) 10K type strain sequencing project: providing services to taxonomists for standard genome sequencing and annotation.</title>
        <authorList>
            <consortium name="The Broad Institute Genomics Platform"/>
            <consortium name="The Broad Institute Genome Sequencing Center for Infectious Disease"/>
            <person name="Wu L."/>
            <person name="Ma J."/>
        </authorList>
    </citation>
    <scope>NUCLEOTIDE SEQUENCE [LARGE SCALE GENOMIC DNA]</scope>
    <source>
        <strain evidence="7">JCM 13002</strain>
    </source>
</reference>
<keyword evidence="3" id="KW-0804">Transcription</keyword>
<keyword evidence="7" id="KW-1185">Reference proteome</keyword>
<evidence type="ECO:0000256" key="4">
    <source>
        <dbReference type="SAM" id="MobiDB-lite"/>
    </source>
</evidence>
<dbReference type="GO" id="GO:0003677">
    <property type="term" value="F:DNA binding"/>
    <property type="evidence" value="ECO:0007669"/>
    <property type="project" value="UniProtKB-KW"/>
</dbReference>
<feature type="region of interest" description="Disordered" evidence="4">
    <location>
        <begin position="341"/>
        <end position="371"/>
    </location>
</feature>